<dbReference type="SUPFAM" id="SSF160148">
    <property type="entry name" value="CPE0013-like"/>
    <property type="match status" value="1"/>
</dbReference>
<protein>
    <submittedName>
        <fullName evidence="1">CxxC motif-containing protein</fullName>
    </submittedName>
</protein>
<dbReference type="Proteomes" id="UP000182471">
    <property type="component" value="Unassembled WGS sequence"/>
</dbReference>
<dbReference type="EMBL" id="FOGW01000009">
    <property type="protein sequence ID" value="SER74659.1"/>
    <property type="molecule type" value="Genomic_DNA"/>
</dbReference>
<proteinExistence type="predicted"/>
<accession>A0A1H9RRW6</accession>
<dbReference type="Gene3D" id="3.10.530.10">
    <property type="entry name" value="CPE0013-like"/>
    <property type="match status" value="1"/>
</dbReference>
<gene>
    <name evidence="1" type="ORF">SAMN02910429_00940</name>
</gene>
<keyword evidence="2" id="KW-1185">Reference proteome</keyword>
<evidence type="ECO:0000313" key="2">
    <source>
        <dbReference type="Proteomes" id="UP000182471"/>
    </source>
</evidence>
<sequence>MEKRELTCIGCPMGCQITVELDGKEVKSVQGNSCAIGDKYARNEVVNPERTVTSTVVVLKGDKTRVSVKTKNNIPKSKIFDCMKEIDAVRIEAPVKIGDVIIENVCNTGVDVVATRNIELCEATK</sequence>
<dbReference type="InterPro" id="IPR036593">
    <property type="entry name" value="CPE0013-like_sf"/>
</dbReference>
<name>A0A1H9RRW6_9FIRM</name>
<evidence type="ECO:0000313" key="1">
    <source>
        <dbReference type="EMBL" id="SER74659.1"/>
    </source>
</evidence>
<dbReference type="RefSeq" id="WP_029067120.1">
    <property type="nucleotide sequence ID" value="NZ_FOGW01000009.1"/>
</dbReference>
<dbReference type="AlphaFoldDB" id="A0A1H9RRW6"/>
<reference evidence="2" key="1">
    <citation type="submission" date="2016-10" db="EMBL/GenBank/DDBJ databases">
        <authorList>
            <person name="Varghese N."/>
            <person name="Submissions S."/>
        </authorList>
    </citation>
    <scope>NUCLEOTIDE SEQUENCE [LARGE SCALE GENOMIC DNA]</scope>
    <source>
        <strain evidence="2">S1b</strain>
    </source>
</reference>
<dbReference type="Pfam" id="PF07892">
    <property type="entry name" value="DUF1667"/>
    <property type="match status" value="1"/>
</dbReference>
<dbReference type="PANTHER" id="PTHR39450">
    <property type="entry name" value="MOLYBDOPTERIN OXIDOREDUCTASE, 4FE-4S CLUSTER-BINDING SUBUNIT"/>
    <property type="match status" value="1"/>
</dbReference>
<dbReference type="PANTHER" id="PTHR39450:SF1">
    <property type="entry name" value="DUF1667 DOMAIN-CONTAINING PROTEIN"/>
    <property type="match status" value="1"/>
</dbReference>
<dbReference type="InterPro" id="IPR012460">
    <property type="entry name" value="DUF1667"/>
</dbReference>
<dbReference type="OrthoDB" id="9811531at2"/>
<organism evidence="1 2">
    <name type="scientific">Lachnobacterium bovis</name>
    <dbReference type="NCBI Taxonomy" id="140626"/>
    <lineage>
        <taxon>Bacteria</taxon>
        <taxon>Bacillati</taxon>
        <taxon>Bacillota</taxon>
        <taxon>Clostridia</taxon>
        <taxon>Lachnospirales</taxon>
        <taxon>Lachnospiraceae</taxon>
        <taxon>Lachnobacterium</taxon>
    </lineage>
</organism>